<dbReference type="InterPro" id="IPR013094">
    <property type="entry name" value="AB_hydrolase_3"/>
</dbReference>
<dbReference type="AlphaFoldDB" id="A0A5E4XJ88"/>
<evidence type="ECO:0000259" key="3">
    <source>
        <dbReference type="Pfam" id="PF07859"/>
    </source>
</evidence>
<accession>A0A5E4XJ88</accession>
<feature type="domain" description="Alpha/beta hydrolase fold-3" evidence="3">
    <location>
        <begin position="127"/>
        <end position="324"/>
    </location>
</feature>
<dbReference type="Gene3D" id="3.40.50.1820">
    <property type="entry name" value="alpha/beta hydrolase"/>
    <property type="match status" value="1"/>
</dbReference>
<dbReference type="InterPro" id="IPR029058">
    <property type="entry name" value="AB_hydrolase_fold"/>
</dbReference>
<dbReference type="RefSeq" id="WP_246179670.1">
    <property type="nucleotide sequence ID" value="NZ_CABPSN010000006.1"/>
</dbReference>
<dbReference type="EMBL" id="CABPSN010000006">
    <property type="protein sequence ID" value="VVE36363.1"/>
    <property type="molecule type" value="Genomic_DNA"/>
</dbReference>
<gene>
    <name evidence="4" type="ORF">PAQ31011_03935</name>
</gene>
<dbReference type="GO" id="GO:0004806">
    <property type="term" value="F:triacylglycerol lipase activity"/>
    <property type="evidence" value="ECO:0007669"/>
    <property type="project" value="TreeGrafter"/>
</dbReference>
<evidence type="ECO:0000313" key="5">
    <source>
        <dbReference type="Proteomes" id="UP000366819"/>
    </source>
</evidence>
<organism evidence="4 5">
    <name type="scientific">Pandoraea aquatica</name>
    <dbReference type="NCBI Taxonomy" id="2508290"/>
    <lineage>
        <taxon>Bacteria</taxon>
        <taxon>Pseudomonadati</taxon>
        <taxon>Pseudomonadota</taxon>
        <taxon>Betaproteobacteria</taxon>
        <taxon>Burkholderiales</taxon>
        <taxon>Burkholderiaceae</taxon>
        <taxon>Pandoraea</taxon>
    </lineage>
</organism>
<evidence type="ECO:0000313" key="4">
    <source>
        <dbReference type="EMBL" id="VVE36363.1"/>
    </source>
</evidence>
<sequence>MWRYSTGRPALTHFKESFAMNTIPADGVRVPARVIPFPQSISIEAQAALRRLVNADGMPLNALHCPPHPEDFNGWMRLKAAADAQYEAAMAQMAGQLRASVETVEVGGATVHIAIPTSPLAEDAIYVDLHGGGMVFGGGAVCRIGAQMQADQLGLRCWGIDYRMPPEHPYPAALDDCLAVYRRLLQQYSPQNIVVGGRSAGGNLAAAMLLRARDEGLPLPAALVLLSPEVDLTESGDSFALNQLVDVLLPRPLMSNNLLYAADADLAHPYLSPLFGDFSRGFVPTFIQSGTRDLFLSNAVRLHRALRRVSVPCELHIFEAMPHGGFMGAPEDSELRAEVARFVHAHLPAPG</sequence>
<dbReference type="PANTHER" id="PTHR48081:SF30">
    <property type="entry name" value="ACETYL-HYDROLASE LIPR-RELATED"/>
    <property type="match status" value="1"/>
</dbReference>
<name>A0A5E4XJ88_9BURK</name>
<dbReference type="InterPro" id="IPR050300">
    <property type="entry name" value="GDXG_lipolytic_enzyme"/>
</dbReference>
<comment type="similarity">
    <text evidence="1">Belongs to the 'GDXG' lipolytic enzyme family.</text>
</comment>
<dbReference type="PANTHER" id="PTHR48081">
    <property type="entry name" value="AB HYDROLASE SUPERFAMILY PROTEIN C4A8.06C"/>
    <property type="match status" value="1"/>
</dbReference>
<dbReference type="Proteomes" id="UP000366819">
    <property type="component" value="Unassembled WGS sequence"/>
</dbReference>
<reference evidence="4 5" key="1">
    <citation type="submission" date="2019-08" db="EMBL/GenBank/DDBJ databases">
        <authorList>
            <person name="Peeters C."/>
        </authorList>
    </citation>
    <scope>NUCLEOTIDE SEQUENCE [LARGE SCALE GENOMIC DNA]</scope>
    <source>
        <strain evidence="4 5">LMG 31011</strain>
    </source>
</reference>
<proteinExistence type="inferred from homology"/>
<evidence type="ECO:0000256" key="2">
    <source>
        <dbReference type="ARBA" id="ARBA00022801"/>
    </source>
</evidence>
<keyword evidence="5" id="KW-1185">Reference proteome</keyword>
<dbReference type="Pfam" id="PF07859">
    <property type="entry name" value="Abhydrolase_3"/>
    <property type="match status" value="1"/>
</dbReference>
<protein>
    <submittedName>
        <fullName evidence="4">Esterase</fullName>
    </submittedName>
</protein>
<keyword evidence="2" id="KW-0378">Hydrolase</keyword>
<evidence type="ECO:0000256" key="1">
    <source>
        <dbReference type="ARBA" id="ARBA00010515"/>
    </source>
</evidence>
<dbReference type="SUPFAM" id="SSF53474">
    <property type="entry name" value="alpha/beta-Hydrolases"/>
    <property type="match status" value="1"/>
</dbReference>